<dbReference type="STRING" id="1123382.SAMN02745221_00243"/>
<sequence length="296" mass="34164">MLKLDFAFFSLGDKERKGLAGNRLVLERLTPLFFSPRIEKLLYLPYVDKKGCSLKLHLGRQNFKILSPLKKQETMTKAQDLIRSYGLNILAADRRFKDDLLALSKHFMLTFGDNFIKALALAMTERYLSTKAVNRLVIVGRTDDFADLVEEFLKYNLPLSLQSLCPQEDEVMVYKFFYEKGYTLSASYINPEGWQAGDLLLFFDCDPCSFKPALPGVYKLVYHNYSLNLQPEWKEFMHKEGWDAQMHNMAPVLEACLLKEAGIREGESENYNAGKLFTLLKALGDETDLWDMFLDR</sequence>
<dbReference type="Proteomes" id="UP000242329">
    <property type="component" value="Unassembled WGS sequence"/>
</dbReference>
<reference evidence="2" key="1">
    <citation type="submission" date="2016-11" db="EMBL/GenBank/DDBJ databases">
        <authorList>
            <person name="Varghese N."/>
            <person name="Submissions S."/>
        </authorList>
    </citation>
    <scope>NUCLEOTIDE SEQUENCE [LARGE SCALE GENOMIC DNA]</scope>
    <source>
        <strain evidence="2">DSM 11003</strain>
    </source>
</reference>
<dbReference type="EMBL" id="FQWY01000003">
    <property type="protein sequence ID" value="SHG44653.1"/>
    <property type="molecule type" value="Genomic_DNA"/>
</dbReference>
<dbReference type="OrthoDB" id="2079096at2"/>
<accession>A0A1M5JX98</accession>
<protein>
    <submittedName>
        <fullName evidence="1">Uncharacterized protein</fullName>
    </submittedName>
</protein>
<name>A0A1M5JX98_9FIRM</name>
<gene>
    <name evidence="1" type="ORF">SAMN02745221_00243</name>
</gene>
<proteinExistence type="predicted"/>
<evidence type="ECO:0000313" key="1">
    <source>
        <dbReference type="EMBL" id="SHG44653.1"/>
    </source>
</evidence>
<evidence type="ECO:0000313" key="2">
    <source>
        <dbReference type="Proteomes" id="UP000242329"/>
    </source>
</evidence>
<dbReference type="AlphaFoldDB" id="A0A1M5JX98"/>
<dbReference type="RefSeq" id="WP_073089113.1">
    <property type="nucleotide sequence ID" value="NZ_FQWY01000003.1"/>
</dbReference>
<organism evidence="1 2">
    <name type="scientific">Thermosyntropha lipolytica DSM 11003</name>
    <dbReference type="NCBI Taxonomy" id="1123382"/>
    <lineage>
        <taxon>Bacteria</taxon>
        <taxon>Bacillati</taxon>
        <taxon>Bacillota</taxon>
        <taxon>Clostridia</taxon>
        <taxon>Eubacteriales</taxon>
        <taxon>Syntrophomonadaceae</taxon>
        <taxon>Thermosyntropha</taxon>
    </lineage>
</organism>
<keyword evidence="2" id="KW-1185">Reference proteome</keyword>